<keyword evidence="2" id="KW-0488">Methylation</keyword>
<evidence type="ECO:0000256" key="4">
    <source>
        <dbReference type="ARBA" id="ARBA00022989"/>
    </source>
</evidence>
<comment type="caution">
    <text evidence="7">The sequence shown here is derived from an EMBL/GenBank/DDBJ whole genome shotgun (WGS) entry which is preliminary data.</text>
</comment>
<dbReference type="GO" id="GO:0016020">
    <property type="term" value="C:membrane"/>
    <property type="evidence" value="ECO:0007669"/>
    <property type="project" value="UniProtKB-SubCell"/>
</dbReference>
<dbReference type="PRINTS" id="PR00813">
    <property type="entry name" value="BCTERIALGSPG"/>
</dbReference>
<accession>A0A1F2WRK1</accession>
<proteinExistence type="predicted"/>
<dbReference type="STRING" id="1797197.A2Y75_11375"/>
<evidence type="ECO:0000313" key="7">
    <source>
        <dbReference type="EMBL" id="OFW59463.1"/>
    </source>
</evidence>
<evidence type="ECO:0000256" key="2">
    <source>
        <dbReference type="ARBA" id="ARBA00022481"/>
    </source>
</evidence>
<dbReference type="PANTHER" id="PTHR30093:SF44">
    <property type="entry name" value="TYPE II SECRETION SYSTEM CORE PROTEIN G"/>
    <property type="match status" value="1"/>
</dbReference>
<dbReference type="Pfam" id="PF07963">
    <property type="entry name" value="N_methyl"/>
    <property type="match status" value="1"/>
</dbReference>
<sequence length="129" mass="14099">MSISKVQEQQGFTLIELMIVVLIIGILVGIAVPVFLFSAGDAKAKRCMSDRRTIKGASNNYAARNAGTYPDLSNWREDLQNYIEHVNDPVATQIKCSDGGVWTPTSGASEPLDLRCSLFNDAENPHSDI</sequence>
<keyword evidence="3 6" id="KW-0812">Transmembrane</keyword>
<dbReference type="NCBIfam" id="TIGR02532">
    <property type="entry name" value="IV_pilin_GFxxxE"/>
    <property type="match status" value="1"/>
</dbReference>
<dbReference type="GO" id="GO:0015628">
    <property type="term" value="P:protein secretion by the type II secretion system"/>
    <property type="evidence" value="ECO:0007669"/>
    <property type="project" value="InterPro"/>
</dbReference>
<dbReference type="GO" id="GO:0015627">
    <property type="term" value="C:type II protein secretion system complex"/>
    <property type="evidence" value="ECO:0007669"/>
    <property type="project" value="InterPro"/>
</dbReference>
<evidence type="ECO:0000313" key="8">
    <source>
        <dbReference type="Proteomes" id="UP000177876"/>
    </source>
</evidence>
<evidence type="ECO:0000256" key="6">
    <source>
        <dbReference type="SAM" id="Phobius"/>
    </source>
</evidence>
<dbReference type="InterPro" id="IPR012902">
    <property type="entry name" value="N_methyl_site"/>
</dbReference>
<comment type="subcellular location">
    <subcellularLocation>
        <location evidence="1">Membrane</location>
        <topology evidence="1">Single-pass membrane protein</topology>
    </subcellularLocation>
</comment>
<keyword evidence="5 6" id="KW-0472">Membrane</keyword>
<reference evidence="7 8" key="1">
    <citation type="journal article" date="2016" name="Nat. Commun.">
        <title>Thousands of microbial genomes shed light on interconnected biogeochemical processes in an aquifer system.</title>
        <authorList>
            <person name="Anantharaman K."/>
            <person name="Brown C.T."/>
            <person name="Hug L.A."/>
            <person name="Sharon I."/>
            <person name="Castelle C.J."/>
            <person name="Probst A.J."/>
            <person name="Thomas B.C."/>
            <person name="Singh A."/>
            <person name="Wilkins M.J."/>
            <person name="Karaoz U."/>
            <person name="Brodie E.L."/>
            <person name="Williams K.H."/>
            <person name="Hubbard S.S."/>
            <person name="Banfield J.F."/>
        </authorList>
    </citation>
    <scope>NUCLEOTIDE SEQUENCE [LARGE SCALE GENOMIC DNA]</scope>
</reference>
<organism evidence="7 8">
    <name type="scientific">Candidatus Solincola sediminis</name>
    <dbReference type="NCBI Taxonomy" id="1797199"/>
    <lineage>
        <taxon>Bacteria</taxon>
        <taxon>Bacillati</taxon>
        <taxon>Actinomycetota</taxon>
        <taxon>Candidatus Geothermincolia</taxon>
        <taxon>Candidatus Geothermincolales</taxon>
        <taxon>Candidatus Geothermincolaceae</taxon>
        <taxon>Candidatus Solincola</taxon>
    </lineage>
</organism>
<dbReference type="EMBL" id="MELK01000015">
    <property type="protein sequence ID" value="OFW59463.1"/>
    <property type="molecule type" value="Genomic_DNA"/>
</dbReference>
<evidence type="ECO:0000256" key="5">
    <source>
        <dbReference type="ARBA" id="ARBA00023136"/>
    </source>
</evidence>
<dbReference type="Gene3D" id="3.30.700.10">
    <property type="entry name" value="Glycoprotein, Type 4 Pilin"/>
    <property type="match status" value="1"/>
</dbReference>
<feature type="transmembrane region" description="Helical" evidence="6">
    <location>
        <begin position="12"/>
        <end position="36"/>
    </location>
</feature>
<evidence type="ECO:0008006" key="9">
    <source>
        <dbReference type="Google" id="ProtNLM"/>
    </source>
</evidence>
<keyword evidence="4 6" id="KW-1133">Transmembrane helix</keyword>
<dbReference type="InterPro" id="IPR045584">
    <property type="entry name" value="Pilin-like"/>
</dbReference>
<dbReference type="Proteomes" id="UP000177876">
    <property type="component" value="Unassembled WGS sequence"/>
</dbReference>
<dbReference type="InterPro" id="IPR000983">
    <property type="entry name" value="Bac_GSPG_pilin"/>
</dbReference>
<dbReference type="AlphaFoldDB" id="A0A1F2WRK1"/>
<dbReference type="PROSITE" id="PS00409">
    <property type="entry name" value="PROKAR_NTER_METHYL"/>
    <property type="match status" value="1"/>
</dbReference>
<name>A0A1F2WRK1_9ACTN</name>
<dbReference type="SUPFAM" id="SSF54523">
    <property type="entry name" value="Pili subunits"/>
    <property type="match status" value="1"/>
</dbReference>
<evidence type="ECO:0000256" key="3">
    <source>
        <dbReference type="ARBA" id="ARBA00022692"/>
    </source>
</evidence>
<protein>
    <recommendedName>
        <fullName evidence="9">Prepilin-type N-terminal cleavage/methylation domain-containing protein</fullName>
    </recommendedName>
</protein>
<evidence type="ECO:0000256" key="1">
    <source>
        <dbReference type="ARBA" id="ARBA00004167"/>
    </source>
</evidence>
<gene>
    <name evidence="7" type="ORF">A2Y75_11375</name>
</gene>
<dbReference type="PANTHER" id="PTHR30093">
    <property type="entry name" value="GENERAL SECRETION PATHWAY PROTEIN G"/>
    <property type="match status" value="1"/>
</dbReference>